<evidence type="ECO:0000313" key="14">
    <source>
        <dbReference type="EMBL" id="MCC2163589.1"/>
    </source>
</evidence>
<feature type="domain" description="Histidine kinase" evidence="13">
    <location>
        <begin position="278"/>
        <end position="496"/>
    </location>
</feature>
<evidence type="ECO:0000256" key="11">
    <source>
        <dbReference type="SAM" id="MobiDB-lite"/>
    </source>
</evidence>
<dbReference type="Gene3D" id="3.30.565.10">
    <property type="entry name" value="Histidine kinase-like ATPase, C-terminal domain"/>
    <property type="match status" value="1"/>
</dbReference>
<keyword evidence="10 12" id="KW-0472">Membrane</keyword>
<evidence type="ECO:0000256" key="3">
    <source>
        <dbReference type="ARBA" id="ARBA00012438"/>
    </source>
</evidence>
<evidence type="ECO:0000256" key="10">
    <source>
        <dbReference type="ARBA" id="ARBA00023136"/>
    </source>
</evidence>
<evidence type="ECO:0000256" key="2">
    <source>
        <dbReference type="ARBA" id="ARBA00004370"/>
    </source>
</evidence>
<evidence type="ECO:0000256" key="8">
    <source>
        <dbReference type="ARBA" id="ARBA00022989"/>
    </source>
</evidence>
<dbReference type="SMART" id="SM00387">
    <property type="entry name" value="HATPase_c"/>
    <property type="match status" value="1"/>
</dbReference>
<name>A0AAE3AKN0_9FIRM</name>
<dbReference type="PROSITE" id="PS50109">
    <property type="entry name" value="HIS_KIN"/>
    <property type="match status" value="1"/>
</dbReference>
<keyword evidence="4" id="KW-0597">Phosphoprotein</keyword>
<evidence type="ECO:0000256" key="6">
    <source>
        <dbReference type="ARBA" id="ARBA00022692"/>
    </source>
</evidence>
<evidence type="ECO:0000259" key="13">
    <source>
        <dbReference type="PROSITE" id="PS50109"/>
    </source>
</evidence>
<keyword evidence="9" id="KW-0902">Two-component regulatory system</keyword>
<dbReference type="GO" id="GO:0005886">
    <property type="term" value="C:plasma membrane"/>
    <property type="evidence" value="ECO:0007669"/>
    <property type="project" value="TreeGrafter"/>
</dbReference>
<dbReference type="Pfam" id="PF02518">
    <property type="entry name" value="HATPase_c"/>
    <property type="match status" value="1"/>
</dbReference>
<dbReference type="EC" id="2.7.13.3" evidence="3"/>
<evidence type="ECO:0000256" key="9">
    <source>
        <dbReference type="ARBA" id="ARBA00023012"/>
    </source>
</evidence>
<dbReference type="InterPro" id="IPR036097">
    <property type="entry name" value="HisK_dim/P_sf"/>
</dbReference>
<dbReference type="PRINTS" id="PR00344">
    <property type="entry name" value="BCTRLSENSOR"/>
</dbReference>
<protein>
    <recommendedName>
        <fullName evidence="3">histidine kinase</fullName>
        <ecNumber evidence="3">2.7.13.3</ecNumber>
    </recommendedName>
</protein>
<dbReference type="FunFam" id="1.10.287.130:FF:000001">
    <property type="entry name" value="Two-component sensor histidine kinase"/>
    <property type="match status" value="1"/>
</dbReference>
<dbReference type="SUPFAM" id="SSF47384">
    <property type="entry name" value="Homodimeric domain of signal transducing histidine kinase"/>
    <property type="match status" value="1"/>
</dbReference>
<organism evidence="14 15">
    <name type="scientific">Brotaphodocola catenula</name>
    <dbReference type="NCBI Taxonomy" id="2885361"/>
    <lineage>
        <taxon>Bacteria</taxon>
        <taxon>Bacillati</taxon>
        <taxon>Bacillota</taxon>
        <taxon>Clostridia</taxon>
        <taxon>Lachnospirales</taxon>
        <taxon>Lachnospiraceae</taxon>
        <taxon>Brotaphodocola</taxon>
    </lineage>
</organism>
<dbReference type="CDD" id="cd00082">
    <property type="entry name" value="HisKA"/>
    <property type="match status" value="1"/>
</dbReference>
<keyword evidence="7" id="KW-0418">Kinase</keyword>
<comment type="subcellular location">
    <subcellularLocation>
        <location evidence="2">Membrane</location>
    </subcellularLocation>
</comment>
<dbReference type="InterPro" id="IPR003594">
    <property type="entry name" value="HATPase_dom"/>
</dbReference>
<accession>A0AAE3AKN0</accession>
<sequence length="504" mass="55769">MLKQLRWKITGLIMSVVVILLTAIFLALYSSTALSYRNRSMEAMRTALQQNQSRQLKPGQEKPQAQVESQPDSTQPPKQEQNSSMPSQSSSETPLEAPPEKPQNEPNAKTSSDPSLNQPKNTDSPPPPRQEISAVAVVEIGTLTNADGKSTNETAPDEVLENMDTEETNFVLENHIPALSDEDAITFALLAEKEEKDCGSLCGQHLRYMRQKTPLGSVRYALADTFSEDHALKTQMLHSGAVALLALVAFFVASCLLSRRLVAPVETAWKQQQQFVADASHELKTPLTVILSNTNLLLRDYDDRKSGNFERTLRIQSEATRMKQLVESLLLLARSDSGRLSQDYHNVDFSYLVESSVMAFEPIAFESGRKIETDLTEDIELYGNETRLRQLADILIDNACKYSNPGSVIEVQLCEKKDTRSVSFSVTSEGKSLNEEEQKLIFLRFYRADPSRGESPGFGLGLSIASSIVNEQGGTIQVSSDGVQRNTFTVTLPKKKGGSRSDSN</sequence>
<dbReference type="SMART" id="SM00388">
    <property type="entry name" value="HisKA"/>
    <property type="match status" value="1"/>
</dbReference>
<evidence type="ECO:0000313" key="15">
    <source>
        <dbReference type="Proteomes" id="UP001198962"/>
    </source>
</evidence>
<feature type="region of interest" description="Disordered" evidence="11">
    <location>
        <begin position="47"/>
        <end position="129"/>
    </location>
</feature>
<dbReference type="EMBL" id="JAJEPU010000003">
    <property type="protein sequence ID" value="MCC2163589.1"/>
    <property type="molecule type" value="Genomic_DNA"/>
</dbReference>
<dbReference type="InterPro" id="IPR050428">
    <property type="entry name" value="TCS_sensor_his_kinase"/>
</dbReference>
<dbReference type="AlphaFoldDB" id="A0AAE3AKN0"/>
<evidence type="ECO:0000256" key="4">
    <source>
        <dbReference type="ARBA" id="ARBA00022553"/>
    </source>
</evidence>
<evidence type="ECO:0000256" key="12">
    <source>
        <dbReference type="SAM" id="Phobius"/>
    </source>
</evidence>
<dbReference type="Proteomes" id="UP001198962">
    <property type="component" value="Unassembled WGS sequence"/>
</dbReference>
<comment type="catalytic activity">
    <reaction evidence="1">
        <text>ATP + protein L-histidine = ADP + protein N-phospho-L-histidine.</text>
        <dbReference type="EC" id="2.7.13.3"/>
    </reaction>
</comment>
<reference evidence="14" key="1">
    <citation type="submission" date="2021-10" db="EMBL/GenBank/DDBJ databases">
        <title>Anaerobic single-cell dispensing facilitates the cultivation of human gut bacteria.</title>
        <authorList>
            <person name="Afrizal A."/>
        </authorList>
    </citation>
    <scope>NUCLEOTIDE SEQUENCE</scope>
    <source>
        <strain evidence="14">CLA-AA-H274</strain>
    </source>
</reference>
<keyword evidence="15" id="KW-1185">Reference proteome</keyword>
<evidence type="ECO:0000256" key="5">
    <source>
        <dbReference type="ARBA" id="ARBA00022679"/>
    </source>
</evidence>
<feature type="compositionally biased region" description="Polar residues" evidence="11">
    <location>
        <begin position="104"/>
        <end position="123"/>
    </location>
</feature>
<evidence type="ECO:0000256" key="7">
    <source>
        <dbReference type="ARBA" id="ARBA00022777"/>
    </source>
</evidence>
<dbReference type="PANTHER" id="PTHR45436:SF5">
    <property type="entry name" value="SENSOR HISTIDINE KINASE TRCS"/>
    <property type="match status" value="1"/>
</dbReference>
<keyword evidence="5" id="KW-0808">Transferase</keyword>
<dbReference type="PANTHER" id="PTHR45436">
    <property type="entry name" value="SENSOR HISTIDINE KINASE YKOH"/>
    <property type="match status" value="1"/>
</dbReference>
<gene>
    <name evidence="14" type="ORF">LKD32_01605</name>
</gene>
<dbReference type="RefSeq" id="WP_308450424.1">
    <property type="nucleotide sequence ID" value="NZ_JAJEPU010000003.1"/>
</dbReference>
<feature type="compositionally biased region" description="Polar residues" evidence="11">
    <location>
        <begin position="66"/>
        <end position="82"/>
    </location>
</feature>
<comment type="caution">
    <text evidence="14">The sequence shown here is derived from an EMBL/GenBank/DDBJ whole genome shotgun (WGS) entry which is preliminary data.</text>
</comment>
<dbReference type="InterPro" id="IPR004358">
    <property type="entry name" value="Sig_transdc_His_kin-like_C"/>
</dbReference>
<keyword evidence="6 12" id="KW-0812">Transmembrane</keyword>
<dbReference type="SUPFAM" id="SSF55874">
    <property type="entry name" value="ATPase domain of HSP90 chaperone/DNA topoisomerase II/histidine kinase"/>
    <property type="match status" value="1"/>
</dbReference>
<dbReference type="InterPro" id="IPR036890">
    <property type="entry name" value="HATPase_C_sf"/>
</dbReference>
<feature type="transmembrane region" description="Helical" evidence="12">
    <location>
        <begin position="12"/>
        <end position="36"/>
    </location>
</feature>
<proteinExistence type="predicted"/>
<dbReference type="InterPro" id="IPR005467">
    <property type="entry name" value="His_kinase_dom"/>
</dbReference>
<evidence type="ECO:0000256" key="1">
    <source>
        <dbReference type="ARBA" id="ARBA00000085"/>
    </source>
</evidence>
<dbReference type="Gene3D" id="1.10.287.130">
    <property type="match status" value="1"/>
</dbReference>
<dbReference type="InterPro" id="IPR003661">
    <property type="entry name" value="HisK_dim/P_dom"/>
</dbReference>
<keyword evidence="8 12" id="KW-1133">Transmembrane helix</keyword>
<dbReference type="Pfam" id="PF00512">
    <property type="entry name" value="HisKA"/>
    <property type="match status" value="1"/>
</dbReference>
<dbReference type="GO" id="GO:0000155">
    <property type="term" value="F:phosphorelay sensor kinase activity"/>
    <property type="evidence" value="ECO:0007669"/>
    <property type="project" value="InterPro"/>
</dbReference>